<dbReference type="AlphaFoldDB" id="A0A195CQZ9"/>
<accession>A0A195CQZ9</accession>
<protein>
    <submittedName>
        <fullName evidence="1">Uncharacterized protein</fullName>
    </submittedName>
</protein>
<evidence type="ECO:0000313" key="1">
    <source>
        <dbReference type="EMBL" id="KYN03070.1"/>
    </source>
</evidence>
<organism evidence="1 2">
    <name type="scientific">Cyphomyrmex costatus</name>
    <dbReference type="NCBI Taxonomy" id="456900"/>
    <lineage>
        <taxon>Eukaryota</taxon>
        <taxon>Metazoa</taxon>
        <taxon>Ecdysozoa</taxon>
        <taxon>Arthropoda</taxon>
        <taxon>Hexapoda</taxon>
        <taxon>Insecta</taxon>
        <taxon>Pterygota</taxon>
        <taxon>Neoptera</taxon>
        <taxon>Endopterygota</taxon>
        <taxon>Hymenoptera</taxon>
        <taxon>Apocrita</taxon>
        <taxon>Aculeata</taxon>
        <taxon>Formicoidea</taxon>
        <taxon>Formicidae</taxon>
        <taxon>Myrmicinae</taxon>
        <taxon>Cyphomyrmex</taxon>
    </lineage>
</organism>
<dbReference type="Proteomes" id="UP000078542">
    <property type="component" value="Unassembled WGS sequence"/>
</dbReference>
<keyword evidence="2" id="KW-1185">Reference proteome</keyword>
<dbReference type="EMBL" id="KQ977394">
    <property type="protein sequence ID" value="KYN03070.1"/>
    <property type="molecule type" value="Genomic_DNA"/>
</dbReference>
<proteinExistence type="predicted"/>
<reference evidence="1 2" key="1">
    <citation type="submission" date="2016-03" db="EMBL/GenBank/DDBJ databases">
        <title>Cyphomyrmex costatus WGS genome.</title>
        <authorList>
            <person name="Nygaard S."/>
            <person name="Hu H."/>
            <person name="Boomsma J."/>
            <person name="Zhang G."/>
        </authorList>
    </citation>
    <scope>NUCLEOTIDE SEQUENCE [LARGE SCALE GENOMIC DNA]</scope>
    <source>
        <strain evidence="1">MS0001</strain>
        <tissue evidence="1">Whole body</tissue>
    </source>
</reference>
<gene>
    <name evidence="1" type="ORF">ALC62_06165</name>
</gene>
<sequence length="156" mass="16915">MPGVNSGSRHGGRFLGFIVGGGCREIRYRGERKGEAVGTTKIRQDRHEFSLPDSRSLPQLNFEGGRITIAREVNEMVSPPLRVSGTCTRAVKNHAAVAIASTAVATAIGRLQSLIAKPTTSHLGKSPGSETAGRIKRRRITVDLCSKRRGRKRREG</sequence>
<name>A0A195CQZ9_9HYME</name>
<evidence type="ECO:0000313" key="2">
    <source>
        <dbReference type="Proteomes" id="UP000078542"/>
    </source>
</evidence>